<accession>A0A1F6TDA3</accession>
<evidence type="ECO:0008006" key="4">
    <source>
        <dbReference type="Google" id="ProtNLM"/>
    </source>
</evidence>
<organism evidence="2 3">
    <name type="scientific">Candidatus Muproteobacteria bacterium RBG_16_65_31</name>
    <dbReference type="NCBI Taxonomy" id="1817759"/>
    <lineage>
        <taxon>Bacteria</taxon>
        <taxon>Pseudomonadati</taxon>
        <taxon>Pseudomonadota</taxon>
        <taxon>Candidatus Muproteobacteria</taxon>
    </lineage>
</organism>
<protein>
    <recommendedName>
        <fullName evidence="4">Cation/multidrug efflux pump</fullName>
    </recommendedName>
</protein>
<dbReference type="AlphaFoldDB" id="A0A1F6TDA3"/>
<proteinExistence type="predicted"/>
<evidence type="ECO:0000256" key="1">
    <source>
        <dbReference type="SAM" id="Phobius"/>
    </source>
</evidence>
<dbReference type="EMBL" id="MFST01000132">
    <property type="protein sequence ID" value="OGI43046.1"/>
    <property type="molecule type" value="Genomic_DNA"/>
</dbReference>
<gene>
    <name evidence="2" type="ORF">A2V92_01555</name>
</gene>
<name>A0A1F6TDA3_9PROT</name>
<evidence type="ECO:0000313" key="3">
    <source>
        <dbReference type="Proteomes" id="UP000179344"/>
    </source>
</evidence>
<sequence>MPDTPTLVAAVIALFGVVFFLSGLAALRRGRLFRMTMRLSAAALLLALAGLLGAAAVATRGYNALTHEEVAATVRLEPAGPKRFTARFRFPDGREAGYRLAGDELYVDAHILKWKPLANLFGLHTAYELDRVSGRYRAAAEEQQNARTVQALAPERPLDLFQLRQRYALLGFLFDAEYGSATFVMADRPAEIEIRVSTSGLMARRLEAP</sequence>
<feature type="transmembrane region" description="Helical" evidence="1">
    <location>
        <begin position="39"/>
        <end position="58"/>
    </location>
</feature>
<feature type="transmembrane region" description="Helical" evidence="1">
    <location>
        <begin position="6"/>
        <end position="27"/>
    </location>
</feature>
<dbReference type="Proteomes" id="UP000179344">
    <property type="component" value="Unassembled WGS sequence"/>
</dbReference>
<keyword evidence="1" id="KW-1133">Transmembrane helix</keyword>
<reference evidence="2 3" key="1">
    <citation type="journal article" date="2016" name="Nat. Commun.">
        <title>Thousands of microbial genomes shed light on interconnected biogeochemical processes in an aquifer system.</title>
        <authorList>
            <person name="Anantharaman K."/>
            <person name="Brown C.T."/>
            <person name="Hug L.A."/>
            <person name="Sharon I."/>
            <person name="Castelle C.J."/>
            <person name="Probst A.J."/>
            <person name="Thomas B.C."/>
            <person name="Singh A."/>
            <person name="Wilkins M.J."/>
            <person name="Karaoz U."/>
            <person name="Brodie E.L."/>
            <person name="Williams K.H."/>
            <person name="Hubbard S.S."/>
            <person name="Banfield J.F."/>
        </authorList>
    </citation>
    <scope>NUCLEOTIDE SEQUENCE [LARGE SCALE GENOMIC DNA]</scope>
</reference>
<comment type="caution">
    <text evidence="2">The sequence shown here is derived from an EMBL/GenBank/DDBJ whole genome shotgun (WGS) entry which is preliminary data.</text>
</comment>
<keyword evidence="1" id="KW-0812">Transmembrane</keyword>
<keyword evidence="1" id="KW-0472">Membrane</keyword>
<evidence type="ECO:0000313" key="2">
    <source>
        <dbReference type="EMBL" id="OGI43046.1"/>
    </source>
</evidence>